<evidence type="ECO:0000256" key="2">
    <source>
        <dbReference type="ARBA" id="ARBA00022679"/>
    </source>
</evidence>
<dbReference type="AlphaFoldDB" id="A0A7C5Z8Y9"/>
<dbReference type="InterPro" id="IPR027417">
    <property type="entry name" value="P-loop_NTPase"/>
</dbReference>
<evidence type="ECO:0000256" key="1">
    <source>
        <dbReference type="ARBA" id="ARBA00009776"/>
    </source>
</evidence>
<dbReference type="Pfam" id="PF02223">
    <property type="entry name" value="Thymidylate_kin"/>
    <property type="match status" value="1"/>
</dbReference>
<dbReference type="InterPro" id="IPR039430">
    <property type="entry name" value="Thymidylate_kin-like_dom"/>
</dbReference>
<name>A0A7C5Z8Y9_9FIRM</name>
<dbReference type="GO" id="GO:0006227">
    <property type="term" value="P:dUDP biosynthetic process"/>
    <property type="evidence" value="ECO:0007669"/>
    <property type="project" value="TreeGrafter"/>
</dbReference>
<keyword evidence="4 7" id="KW-0547">Nucleotide-binding</keyword>
<proteinExistence type="inferred from homology"/>
<keyword evidence="3 7" id="KW-0545">Nucleotide biosynthesis</keyword>
<comment type="function">
    <text evidence="7">Phosphorylation of dTMP to form dTDP in both de novo and salvage pathways of dTTP synthesis.</text>
</comment>
<keyword evidence="5 7" id="KW-0418">Kinase</keyword>
<dbReference type="GO" id="GO:0005737">
    <property type="term" value="C:cytoplasm"/>
    <property type="evidence" value="ECO:0007669"/>
    <property type="project" value="TreeGrafter"/>
</dbReference>
<dbReference type="HAMAP" id="MF_00165">
    <property type="entry name" value="Thymidylate_kinase"/>
    <property type="match status" value="1"/>
</dbReference>
<dbReference type="SUPFAM" id="SSF52540">
    <property type="entry name" value="P-loop containing nucleoside triphosphate hydrolases"/>
    <property type="match status" value="1"/>
</dbReference>
<accession>A0A7C5Z8Y9</accession>
<dbReference type="GO" id="GO:0006233">
    <property type="term" value="P:dTDP biosynthetic process"/>
    <property type="evidence" value="ECO:0007669"/>
    <property type="project" value="InterPro"/>
</dbReference>
<dbReference type="EMBL" id="DRUZ01000083">
    <property type="protein sequence ID" value="HHS02218.1"/>
    <property type="molecule type" value="Genomic_DNA"/>
</dbReference>
<gene>
    <name evidence="7 9" type="primary">tmk</name>
    <name evidence="9" type="ORF">ENL71_06940</name>
</gene>
<dbReference type="PANTHER" id="PTHR10344">
    <property type="entry name" value="THYMIDYLATE KINASE"/>
    <property type="match status" value="1"/>
</dbReference>
<dbReference type="CDD" id="cd01672">
    <property type="entry name" value="TMPK"/>
    <property type="match status" value="1"/>
</dbReference>
<dbReference type="Gene3D" id="3.40.50.300">
    <property type="entry name" value="P-loop containing nucleotide triphosphate hydrolases"/>
    <property type="match status" value="1"/>
</dbReference>
<dbReference type="GO" id="GO:0006235">
    <property type="term" value="P:dTTP biosynthetic process"/>
    <property type="evidence" value="ECO:0007669"/>
    <property type="project" value="UniProtKB-UniRule"/>
</dbReference>
<comment type="caution">
    <text evidence="7">Lacks conserved residue(s) required for the propagation of feature annotation.</text>
</comment>
<organism evidence="9">
    <name type="scientific">Caldicellulosiruptor owensensis</name>
    <dbReference type="NCBI Taxonomy" id="55205"/>
    <lineage>
        <taxon>Bacteria</taxon>
        <taxon>Bacillati</taxon>
        <taxon>Bacillota</taxon>
        <taxon>Bacillota incertae sedis</taxon>
        <taxon>Caldicellulosiruptorales</taxon>
        <taxon>Caldicellulosiruptoraceae</taxon>
        <taxon>Caldicellulosiruptor</taxon>
    </lineage>
</organism>
<comment type="catalytic activity">
    <reaction evidence="7">
        <text>dTMP + ATP = dTDP + ADP</text>
        <dbReference type="Rhea" id="RHEA:13517"/>
        <dbReference type="ChEBI" id="CHEBI:30616"/>
        <dbReference type="ChEBI" id="CHEBI:58369"/>
        <dbReference type="ChEBI" id="CHEBI:63528"/>
        <dbReference type="ChEBI" id="CHEBI:456216"/>
        <dbReference type="EC" id="2.7.4.9"/>
    </reaction>
</comment>
<protein>
    <recommendedName>
        <fullName evidence="7">Thymidylate kinase</fullName>
        <ecNumber evidence="7">2.7.4.9</ecNumber>
    </recommendedName>
    <alternativeName>
        <fullName evidence="7">dTMP kinase</fullName>
    </alternativeName>
</protein>
<feature type="domain" description="Thymidylate kinase-like" evidence="8">
    <location>
        <begin position="27"/>
        <end position="220"/>
    </location>
</feature>
<dbReference type="PANTHER" id="PTHR10344:SF1">
    <property type="entry name" value="THYMIDYLATE KINASE"/>
    <property type="match status" value="1"/>
</dbReference>
<evidence type="ECO:0000259" key="8">
    <source>
        <dbReference type="Pfam" id="PF02223"/>
    </source>
</evidence>
<keyword evidence="6 7" id="KW-0067">ATP-binding</keyword>
<evidence type="ECO:0000256" key="5">
    <source>
        <dbReference type="ARBA" id="ARBA00022777"/>
    </source>
</evidence>
<dbReference type="EC" id="2.7.4.9" evidence="7"/>
<evidence type="ECO:0000256" key="6">
    <source>
        <dbReference type="ARBA" id="ARBA00022840"/>
    </source>
</evidence>
<evidence type="ECO:0000313" key="9">
    <source>
        <dbReference type="EMBL" id="HHS02218.1"/>
    </source>
</evidence>
<evidence type="ECO:0000256" key="3">
    <source>
        <dbReference type="ARBA" id="ARBA00022727"/>
    </source>
</evidence>
<dbReference type="GO" id="GO:0004798">
    <property type="term" value="F:dTMP kinase activity"/>
    <property type="evidence" value="ECO:0007669"/>
    <property type="project" value="UniProtKB-UniRule"/>
</dbReference>
<reference evidence="9" key="1">
    <citation type="journal article" date="2020" name="mSystems">
        <title>Genome- and Community-Level Interaction Insights into Carbon Utilization and Element Cycling Functions of Hydrothermarchaeota in Hydrothermal Sediment.</title>
        <authorList>
            <person name="Zhou Z."/>
            <person name="Liu Y."/>
            <person name="Xu W."/>
            <person name="Pan J."/>
            <person name="Luo Z.H."/>
            <person name="Li M."/>
        </authorList>
    </citation>
    <scope>NUCLEOTIDE SEQUENCE [LARGE SCALE GENOMIC DNA]</scope>
    <source>
        <strain evidence="9">SpSt-102</strain>
    </source>
</reference>
<sequence length="240" mass="27408">MATEVKFYGFPLPNFELLKKQGKLIVIEGPDCSGRSTQIELLKEWLEASGYAVLNTGLKRSRLVGDVIEKAKKGNTLGKTTLSLLYCCDFADQLENQIIPALSAGYIVLADRYIFTLMARDIVRGADKEWLKKLLGFAIVPDLIIYLDVSIDILLARTFQKYGHLDYWESGMDIQLSADMFESFKKYHFLLKREYEEMAKEYNFVVIDGNQGVGIIQKRIREEILKILQEEDKNESTGTI</sequence>
<comment type="caution">
    <text evidence="9">The sequence shown here is derived from an EMBL/GenBank/DDBJ whole genome shotgun (WGS) entry which is preliminary data.</text>
</comment>
<dbReference type="NCBIfam" id="TIGR00041">
    <property type="entry name" value="DTMP_kinase"/>
    <property type="match status" value="1"/>
</dbReference>
<keyword evidence="2 7" id="KW-0808">Transferase</keyword>
<evidence type="ECO:0000256" key="4">
    <source>
        <dbReference type="ARBA" id="ARBA00022741"/>
    </source>
</evidence>
<comment type="similarity">
    <text evidence="1 7">Belongs to the thymidylate kinase family.</text>
</comment>
<evidence type="ECO:0000256" key="7">
    <source>
        <dbReference type="HAMAP-Rule" id="MF_00165"/>
    </source>
</evidence>
<dbReference type="InterPro" id="IPR018094">
    <property type="entry name" value="Thymidylate_kinase"/>
</dbReference>
<dbReference type="GO" id="GO:0005524">
    <property type="term" value="F:ATP binding"/>
    <property type="evidence" value="ECO:0007669"/>
    <property type="project" value="UniProtKB-UniRule"/>
</dbReference>